<keyword evidence="1" id="KW-0472">Membrane</keyword>
<dbReference type="AlphaFoldDB" id="A0A447TD13"/>
<accession>A0A447TD13</accession>
<dbReference type="EMBL" id="LR134182">
    <property type="protein sequence ID" value="VEB42731.1"/>
    <property type="molecule type" value="Genomic_DNA"/>
</dbReference>
<gene>
    <name evidence="2" type="ORF">NCTC9695_03181</name>
</gene>
<organism evidence="2 3">
    <name type="scientific">Chromobacterium violaceum</name>
    <dbReference type="NCBI Taxonomy" id="536"/>
    <lineage>
        <taxon>Bacteria</taxon>
        <taxon>Pseudomonadati</taxon>
        <taxon>Pseudomonadota</taxon>
        <taxon>Betaproteobacteria</taxon>
        <taxon>Neisseriales</taxon>
        <taxon>Chromobacteriaceae</taxon>
        <taxon>Chromobacterium</taxon>
    </lineage>
</organism>
<dbReference type="Proteomes" id="UP000275777">
    <property type="component" value="Chromosome"/>
</dbReference>
<reference evidence="2 3" key="1">
    <citation type="submission" date="2018-12" db="EMBL/GenBank/DDBJ databases">
        <authorList>
            <consortium name="Pathogen Informatics"/>
        </authorList>
    </citation>
    <scope>NUCLEOTIDE SEQUENCE [LARGE SCALE GENOMIC DNA]</scope>
    <source>
        <strain evidence="2 3">NCTC9695</strain>
    </source>
</reference>
<name>A0A447TD13_CHRVL</name>
<protein>
    <submittedName>
        <fullName evidence="2">Uncharacterized protein</fullName>
    </submittedName>
</protein>
<proteinExistence type="predicted"/>
<feature type="transmembrane region" description="Helical" evidence="1">
    <location>
        <begin position="30"/>
        <end position="46"/>
    </location>
</feature>
<sequence>MSDEVGSTAMRVHAMSDGMRKTKISEGKRFLILAVSYWAFAIAWCWRETDGAWMYFMVFLQMAAMYFLPIMGALWMACSAISWLLSRHAGRSLD</sequence>
<keyword evidence="1" id="KW-1133">Transmembrane helix</keyword>
<evidence type="ECO:0000256" key="1">
    <source>
        <dbReference type="SAM" id="Phobius"/>
    </source>
</evidence>
<evidence type="ECO:0000313" key="3">
    <source>
        <dbReference type="Proteomes" id="UP000275777"/>
    </source>
</evidence>
<evidence type="ECO:0000313" key="2">
    <source>
        <dbReference type="EMBL" id="VEB42731.1"/>
    </source>
</evidence>
<feature type="transmembrane region" description="Helical" evidence="1">
    <location>
        <begin position="52"/>
        <end position="85"/>
    </location>
</feature>
<keyword evidence="1" id="KW-0812">Transmembrane</keyword>